<comment type="similarity">
    <text evidence="1">Belongs to the XseB family.</text>
</comment>
<dbReference type="NCBIfam" id="TIGR01280">
    <property type="entry name" value="xseB"/>
    <property type="match status" value="1"/>
</dbReference>
<proteinExistence type="inferred from homology"/>
<dbReference type="Pfam" id="PF02609">
    <property type="entry name" value="Exonuc_VII_S"/>
    <property type="match status" value="1"/>
</dbReference>
<dbReference type="Proteomes" id="UP000245462">
    <property type="component" value="Unassembled WGS sequence"/>
</dbReference>
<dbReference type="InterPro" id="IPR037004">
    <property type="entry name" value="Exonuc_VII_ssu_sf"/>
</dbReference>
<keyword evidence="2" id="KW-0963">Cytoplasm</keyword>
<evidence type="ECO:0000313" key="8">
    <source>
        <dbReference type="Proteomes" id="UP000245462"/>
    </source>
</evidence>
<dbReference type="GO" id="GO:0009318">
    <property type="term" value="C:exodeoxyribonuclease VII complex"/>
    <property type="evidence" value="ECO:0007669"/>
    <property type="project" value="UniProtKB-UniRule"/>
</dbReference>
<organism evidence="7 8">
    <name type="scientific">Porphyromonas loveana</name>
    <dbReference type="NCBI Taxonomy" id="1884669"/>
    <lineage>
        <taxon>Bacteria</taxon>
        <taxon>Pseudomonadati</taxon>
        <taxon>Bacteroidota</taxon>
        <taxon>Bacteroidia</taxon>
        <taxon>Bacteroidales</taxon>
        <taxon>Porphyromonadaceae</taxon>
        <taxon>Porphyromonas</taxon>
    </lineage>
</organism>
<name>A0A2U1FAI6_9PORP</name>
<dbReference type="EMBL" id="QEKY01000010">
    <property type="protein sequence ID" value="PVZ09192.1"/>
    <property type="molecule type" value="Genomic_DNA"/>
</dbReference>
<evidence type="ECO:0000256" key="2">
    <source>
        <dbReference type="ARBA" id="ARBA00022490"/>
    </source>
</evidence>
<reference evidence="7 8" key="1">
    <citation type="submission" date="2018-04" db="EMBL/GenBank/DDBJ databases">
        <title>Genomic Encyclopedia of Type Strains, Phase IV (KMG-IV): sequencing the most valuable type-strain genomes for metagenomic binning, comparative biology and taxonomic classification.</title>
        <authorList>
            <person name="Goeker M."/>
        </authorList>
    </citation>
    <scope>NUCLEOTIDE SEQUENCE [LARGE SCALE GENOMIC DNA]</scope>
    <source>
        <strain evidence="7 8">DSM 28520</strain>
    </source>
</reference>
<comment type="caution">
    <text evidence="7">The sequence shown here is derived from an EMBL/GenBank/DDBJ whole genome shotgun (WGS) entry which is preliminary data.</text>
</comment>
<evidence type="ECO:0000256" key="6">
    <source>
        <dbReference type="NCBIfam" id="TIGR01280"/>
    </source>
</evidence>
<dbReference type="GO" id="GO:0006308">
    <property type="term" value="P:DNA catabolic process"/>
    <property type="evidence" value="ECO:0007669"/>
    <property type="project" value="UniProtKB-UniRule"/>
</dbReference>
<sequence length="54" mass="6127">MTRLEEIVRIIEHDSPDVDELTQLAEEAIALIGFCKEKLTVADKQIEELMAKLS</sequence>
<evidence type="ECO:0000256" key="4">
    <source>
        <dbReference type="ARBA" id="ARBA00022801"/>
    </source>
</evidence>
<dbReference type="EC" id="3.1.11.6" evidence="6"/>
<keyword evidence="5" id="KW-0269">Exonuclease</keyword>
<keyword evidence="4" id="KW-0378">Hydrolase</keyword>
<dbReference type="Gene3D" id="1.10.287.1040">
    <property type="entry name" value="Exonuclease VII, small subunit"/>
    <property type="match status" value="1"/>
</dbReference>
<dbReference type="AlphaFoldDB" id="A0A2U1FAI6"/>
<evidence type="ECO:0000256" key="5">
    <source>
        <dbReference type="ARBA" id="ARBA00022839"/>
    </source>
</evidence>
<dbReference type="GO" id="GO:0008855">
    <property type="term" value="F:exodeoxyribonuclease VII activity"/>
    <property type="evidence" value="ECO:0007669"/>
    <property type="project" value="UniProtKB-UniRule"/>
</dbReference>
<protein>
    <recommendedName>
        <fullName evidence="6">Exodeoxyribonuclease VII small subunit</fullName>
        <ecNumber evidence="6">3.1.11.6</ecNumber>
    </recommendedName>
</protein>
<dbReference type="SUPFAM" id="SSF116842">
    <property type="entry name" value="XseB-like"/>
    <property type="match status" value="1"/>
</dbReference>
<evidence type="ECO:0000256" key="3">
    <source>
        <dbReference type="ARBA" id="ARBA00022722"/>
    </source>
</evidence>
<accession>A0A2U1FAI6</accession>
<keyword evidence="8" id="KW-1185">Reference proteome</keyword>
<dbReference type="InterPro" id="IPR003761">
    <property type="entry name" value="Exonuc_VII_S"/>
</dbReference>
<gene>
    <name evidence="7" type="ORF">C7382_11059</name>
</gene>
<evidence type="ECO:0000313" key="7">
    <source>
        <dbReference type="EMBL" id="PVZ09192.1"/>
    </source>
</evidence>
<keyword evidence="3" id="KW-0540">Nuclease</keyword>
<evidence type="ECO:0000256" key="1">
    <source>
        <dbReference type="ARBA" id="ARBA00009998"/>
    </source>
</evidence>